<dbReference type="InterPro" id="IPR058240">
    <property type="entry name" value="rSAM_sf"/>
</dbReference>
<evidence type="ECO:0000256" key="2">
    <source>
        <dbReference type="ARBA" id="ARBA00023004"/>
    </source>
</evidence>
<accession>A0A150WTT2</accession>
<dbReference type="PANTHER" id="PTHR43432">
    <property type="entry name" value="SLR0285 PROTEIN"/>
    <property type="match status" value="1"/>
</dbReference>
<dbReference type="PANTHER" id="PTHR43432:SF5">
    <property type="entry name" value="ELP3_MIAA_NIFB-LIKE RADICAL SAM CORE DOMAIN-CONTAINING PROTEIN"/>
    <property type="match status" value="1"/>
</dbReference>
<dbReference type="SFLD" id="SFLDG01084">
    <property type="entry name" value="Uncharacterised_Radical_SAM_Su"/>
    <property type="match status" value="1"/>
</dbReference>
<dbReference type="CDD" id="cd01335">
    <property type="entry name" value="Radical_SAM"/>
    <property type="match status" value="1"/>
</dbReference>
<gene>
    <name evidence="5" type="ORF">AZI85_17220</name>
</gene>
<feature type="domain" description="Radical SAM core" evidence="4">
    <location>
        <begin position="98"/>
        <end position="259"/>
    </location>
</feature>
<evidence type="ECO:0000313" key="6">
    <source>
        <dbReference type="Proteomes" id="UP000075391"/>
    </source>
</evidence>
<dbReference type="Proteomes" id="UP000075391">
    <property type="component" value="Unassembled WGS sequence"/>
</dbReference>
<dbReference type="InterPro" id="IPR040086">
    <property type="entry name" value="MJ0683-like"/>
</dbReference>
<name>A0A150WTT2_BDEBC</name>
<evidence type="ECO:0000259" key="4">
    <source>
        <dbReference type="Pfam" id="PF04055"/>
    </source>
</evidence>
<keyword evidence="1" id="KW-0479">Metal-binding</keyword>
<dbReference type="EMBL" id="LUKF01000008">
    <property type="protein sequence ID" value="KYG67620.1"/>
    <property type="molecule type" value="Genomic_DNA"/>
</dbReference>
<comment type="caution">
    <text evidence="5">The sequence shown here is derived from an EMBL/GenBank/DDBJ whole genome shotgun (WGS) entry which is preliminary data.</text>
</comment>
<dbReference type="GO" id="GO:0046872">
    <property type="term" value="F:metal ion binding"/>
    <property type="evidence" value="ECO:0007669"/>
    <property type="project" value="UniProtKB-KW"/>
</dbReference>
<organism evidence="5 6">
    <name type="scientific">Bdellovibrio bacteriovorus</name>
    <dbReference type="NCBI Taxonomy" id="959"/>
    <lineage>
        <taxon>Bacteria</taxon>
        <taxon>Pseudomonadati</taxon>
        <taxon>Bdellovibrionota</taxon>
        <taxon>Bdellovibrionia</taxon>
        <taxon>Bdellovibrionales</taxon>
        <taxon>Pseudobdellovibrionaceae</taxon>
        <taxon>Bdellovibrio</taxon>
    </lineage>
</organism>
<dbReference type="Gene3D" id="3.80.30.30">
    <property type="match status" value="1"/>
</dbReference>
<sequence length="462" mass="53321">MDHLQLVTNENLNLQNHTFAEDERSFDGVLSGDMWRKVKALNSKMPDTFDWSVYDRLYEKFGDEQPNGGVIFKSPFRMANSHTSCTQCHYTFEIDTYGRGCIHNCSYCYAKAMLSSHGYWNRPHPFPIDVSEIRKIFYQVFETDKPNKWRNIMGQKIPLRIGSMSDSFMKMDTKYSVTKELLKILSFYDYPHIIFTRSELIADDSYMKLLRKDLSSIQFSISGNNERLTKLIEPGAPSVTKRFSALKKLNEAGFWTTVRVNPFFPMFPDGYFTNPDRMIERFGSIDNAPKFELFDWSMLDQVKESGTPSLLVGVVRLSTNAVAAMTRETGVDLKVFFDPAEYKKNGDVRYSDREIAHYYWKFKSESAKRGIRFNTCYIGMGKPDFFKYQNLWSNKTDCCDAKGNVTGIVKSSQDVDWDERVRLATSKQEALKGLALELGTSHPTYLNHAARYSAKPILEENL</sequence>
<dbReference type="RefSeq" id="WP_063243330.1">
    <property type="nucleotide sequence ID" value="NZ_LUKF01000008.1"/>
</dbReference>
<evidence type="ECO:0000256" key="3">
    <source>
        <dbReference type="ARBA" id="ARBA00023014"/>
    </source>
</evidence>
<dbReference type="SUPFAM" id="SSF102114">
    <property type="entry name" value="Radical SAM enzymes"/>
    <property type="match status" value="1"/>
</dbReference>
<protein>
    <recommendedName>
        <fullName evidence="4">Radical SAM core domain-containing protein</fullName>
    </recommendedName>
</protein>
<dbReference type="AlphaFoldDB" id="A0A150WTT2"/>
<evidence type="ECO:0000256" key="1">
    <source>
        <dbReference type="ARBA" id="ARBA00022723"/>
    </source>
</evidence>
<keyword evidence="2" id="KW-0408">Iron</keyword>
<dbReference type="GO" id="GO:0003824">
    <property type="term" value="F:catalytic activity"/>
    <property type="evidence" value="ECO:0007669"/>
    <property type="project" value="InterPro"/>
</dbReference>
<reference evidence="5 6" key="1">
    <citation type="submission" date="2016-03" db="EMBL/GenBank/DDBJ databases">
        <authorList>
            <person name="Ploux O."/>
        </authorList>
    </citation>
    <scope>NUCLEOTIDE SEQUENCE [LARGE SCALE GENOMIC DNA]</scope>
    <source>
        <strain evidence="5 6">BER2</strain>
    </source>
</reference>
<dbReference type="SFLD" id="SFLDS00029">
    <property type="entry name" value="Radical_SAM"/>
    <property type="match status" value="1"/>
</dbReference>
<evidence type="ECO:0000313" key="5">
    <source>
        <dbReference type="EMBL" id="KYG67620.1"/>
    </source>
</evidence>
<dbReference type="InterPro" id="IPR007197">
    <property type="entry name" value="rSAM"/>
</dbReference>
<proteinExistence type="predicted"/>
<dbReference type="Pfam" id="PF04055">
    <property type="entry name" value="Radical_SAM"/>
    <property type="match status" value="1"/>
</dbReference>
<dbReference type="OrthoDB" id="5288665at2"/>
<dbReference type="GO" id="GO:0051536">
    <property type="term" value="F:iron-sulfur cluster binding"/>
    <property type="evidence" value="ECO:0007669"/>
    <property type="project" value="UniProtKB-KW"/>
</dbReference>
<keyword evidence="3" id="KW-0411">Iron-sulfur</keyword>